<name>A0A5B8LG05_9SPHN</name>
<dbReference type="RefSeq" id="WP_146569666.1">
    <property type="nucleotide sequence ID" value="NZ_CP042306.1"/>
</dbReference>
<dbReference type="Pfam" id="PF04397">
    <property type="entry name" value="LytTR"/>
    <property type="match status" value="1"/>
</dbReference>
<feature type="modified residue" description="4-aspartylphosphate" evidence="1">
    <location>
        <position position="55"/>
    </location>
</feature>
<dbReference type="PANTHER" id="PTHR37299">
    <property type="entry name" value="TRANSCRIPTIONAL REGULATOR-RELATED"/>
    <property type="match status" value="1"/>
</dbReference>
<protein>
    <submittedName>
        <fullName evidence="4">Response regulator transcription factor</fullName>
    </submittedName>
</protein>
<evidence type="ECO:0000259" key="2">
    <source>
        <dbReference type="PROSITE" id="PS50110"/>
    </source>
</evidence>
<evidence type="ECO:0000256" key="1">
    <source>
        <dbReference type="PROSITE-ProRule" id="PRU00169"/>
    </source>
</evidence>
<dbReference type="Gene3D" id="2.40.50.1020">
    <property type="entry name" value="LytTr DNA-binding domain"/>
    <property type="match status" value="1"/>
</dbReference>
<evidence type="ECO:0000313" key="4">
    <source>
        <dbReference type="EMBL" id="QDZ06582.1"/>
    </source>
</evidence>
<dbReference type="KEGG" id="spai:FPZ24_03080"/>
<proteinExistence type="predicted"/>
<reference evidence="4 5" key="1">
    <citation type="submission" date="2019-07" db="EMBL/GenBank/DDBJ databases">
        <title>Full genome sequence of Sphingomonas sp. 4R-6-7(HKS19).</title>
        <authorList>
            <person name="Im W.-T."/>
        </authorList>
    </citation>
    <scope>NUCLEOTIDE SEQUENCE [LARGE SCALE GENOMIC DNA]</scope>
    <source>
        <strain evidence="4 5">HKS19</strain>
    </source>
</reference>
<keyword evidence="5" id="KW-1185">Reference proteome</keyword>
<dbReference type="AlphaFoldDB" id="A0A5B8LG05"/>
<dbReference type="GO" id="GO:0000156">
    <property type="term" value="F:phosphorelay response regulator activity"/>
    <property type="evidence" value="ECO:0007669"/>
    <property type="project" value="InterPro"/>
</dbReference>
<evidence type="ECO:0000259" key="3">
    <source>
        <dbReference type="PROSITE" id="PS50930"/>
    </source>
</evidence>
<feature type="domain" description="HTH LytTR-type" evidence="3">
    <location>
        <begin position="151"/>
        <end position="255"/>
    </location>
</feature>
<dbReference type="InterPro" id="IPR007492">
    <property type="entry name" value="LytTR_DNA-bd_dom"/>
</dbReference>
<dbReference type="PROSITE" id="PS50110">
    <property type="entry name" value="RESPONSE_REGULATORY"/>
    <property type="match status" value="1"/>
</dbReference>
<dbReference type="Pfam" id="PF00072">
    <property type="entry name" value="Response_reg"/>
    <property type="match status" value="1"/>
</dbReference>
<dbReference type="PROSITE" id="PS50930">
    <property type="entry name" value="HTH_LYTTR"/>
    <property type="match status" value="1"/>
</dbReference>
<dbReference type="InterPro" id="IPR001789">
    <property type="entry name" value="Sig_transdc_resp-reg_receiver"/>
</dbReference>
<feature type="domain" description="Response regulatory" evidence="2">
    <location>
        <begin position="4"/>
        <end position="120"/>
    </location>
</feature>
<dbReference type="OrthoDB" id="9786101at2"/>
<sequence>MTISVLLCDDEPLARLRLNSLLAETDDVEIMGEVPDGLQAIAFIRERSPDVVLLDMEMPGLDGAGVVERLATGAVERPPLIIFVTAFSRFAVDAFECGAVDFLTKPVRRERLYQALARARQALAGREAQRRLAELTANLPRLRDDGQPDRIWVRHGQEQVGIPIDSIDRIVAEREYVRIYSGDRTWLHRSPLSAMEKTLAESNLLRVHRSHIVAPARVAAVQRTPNGEQVLIMTSGDRVPVSRNYRAALARIDRSLYREKP</sequence>
<gene>
    <name evidence="4" type="ORF">FPZ24_03080</name>
</gene>
<accession>A0A5B8LG05</accession>
<evidence type="ECO:0000313" key="5">
    <source>
        <dbReference type="Proteomes" id="UP000315673"/>
    </source>
</evidence>
<dbReference type="PANTHER" id="PTHR37299:SF1">
    <property type="entry name" value="STAGE 0 SPORULATION PROTEIN A HOMOLOG"/>
    <property type="match status" value="1"/>
</dbReference>
<dbReference type="InterPro" id="IPR046947">
    <property type="entry name" value="LytR-like"/>
</dbReference>
<organism evidence="4 5">
    <name type="scientific">Sphingomonas panacisoli</name>
    <dbReference type="NCBI Taxonomy" id="1813879"/>
    <lineage>
        <taxon>Bacteria</taxon>
        <taxon>Pseudomonadati</taxon>
        <taxon>Pseudomonadota</taxon>
        <taxon>Alphaproteobacteria</taxon>
        <taxon>Sphingomonadales</taxon>
        <taxon>Sphingomonadaceae</taxon>
        <taxon>Sphingomonas</taxon>
    </lineage>
</organism>
<dbReference type="Proteomes" id="UP000315673">
    <property type="component" value="Chromosome"/>
</dbReference>
<dbReference type="Gene3D" id="3.40.50.2300">
    <property type="match status" value="1"/>
</dbReference>
<dbReference type="SMART" id="SM00448">
    <property type="entry name" value="REC"/>
    <property type="match status" value="1"/>
</dbReference>
<dbReference type="InterPro" id="IPR011006">
    <property type="entry name" value="CheY-like_superfamily"/>
</dbReference>
<dbReference type="SMART" id="SM00850">
    <property type="entry name" value="LytTR"/>
    <property type="match status" value="1"/>
</dbReference>
<dbReference type="SUPFAM" id="SSF52172">
    <property type="entry name" value="CheY-like"/>
    <property type="match status" value="1"/>
</dbReference>
<dbReference type="EMBL" id="CP042306">
    <property type="protein sequence ID" value="QDZ06582.1"/>
    <property type="molecule type" value="Genomic_DNA"/>
</dbReference>
<dbReference type="GO" id="GO:0003677">
    <property type="term" value="F:DNA binding"/>
    <property type="evidence" value="ECO:0007669"/>
    <property type="project" value="InterPro"/>
</dbReference>
<keyword evidence="1" id="KW-0597">Phosphoprotein</keyword>